<gene>
    <name evidence="1" type="ORF">CWATWH0003_3397</name>
</gene>
<reference evidence="1 2" key="1">
    <citation type="journal article" date="2011" name="Front. Microbiol.">
        <title>Two Strains of Crocosphaera watsonii with Highly Conserved Genomes are Distinguished by Strain-Specific Features.</title>
        <authorList>
            <person name="Bench S.R."/>
            <person name="Ilikchyan I.N."/>
            <person name="Tripp H.J."/>
            <person name="Zehr J.P."/>
        </authorList>
    </citation>
    <scope>NUCLEOTIDE SEQUENCE [LARGE SCALE GENOMIC DNA]</scope>
    <source>
        <strain evidence="1 2">WH 0003</strain>
    </source>
</reference>
<dbReference type="Proteomes" id="UP000003477">
    <property type="component" value="Unassembled WGS sequence"/>
</dbReference>
<dbReference type="PATRIC" id="fig|423471.3.peg.3192"/>
<dbReference type="RefSeq" id="WP_007311452.1">
    <property type="nucleotide sequence ID" value="NZ_AESD01000500.1"/>
</dbReference>
<name>G5J7F7_CROWT</name>
<evidence type="ECO:0000313" key="1">
    <source>
        <dbReference type="EMBL" id="EHJ11883.1"/>
    </source>
</evidence>
<dbReference type="EMBL" id="AESD01000500">
    <property type="protein sequence ID" value="EHJ11883.1"/>
    <property type="molecule type" value="Genomic_DNA"/>
</dbReference>
<accession>G5J7F7</accession>
<dbReference type="GeneID" id="88769661"/>
<protein>
    <submittedName>
        <fullName evidence="1">Uncharacterized protein</fullName>
    </submittedName>
</protein>
<proteinExistence type="predicted"/>
<comment type="caution">
    <text evidence="1">The sequence shown here is derived from an EMBL/GenBank/DDBJ whole genome shotgun (WGS) entry which is preliminary data.</text>
</comment>
<evidence type="ECO:0000313" key="2">
    <source>
        <dbReference type="Proteomes" id="UP000003477"/>
    </source>
</evidence>
<organism evidence="1 2">
    <name type="scientific">Crocosphaera watsonii WH 0003</name>
    <dbReference type="NCBI Taxonomy" id="423471"/>
    <lineage>
        <taxon>Bacteria</taxon>
        <taxon>Bacillati</taxon>
        <taxon>Cyanobacteriota</taxon>
        <taxon>Cyanophyceae</taxon>
        <taxon>Oscillatoriophycideae</taxon>
        <taxon>Chroococcales</taxon>
        <taxon>Aphanothecaceae</taxon>
        <taxon>Crocosphaera</taxon>
    </lineage>
</organism>
<sequence length="46" mass="5401">MVKPLQLLLEPKRRVKKDNISHNHNFNSYITSSGTWGKSRIENYIS</sequence>
<dbReference type="AlphaFoldDB" id="G5J7F7"/>